<feature type="transmembrane region" description="Helical" evidence="2">
    <location>
        <begin position="91"/>
        <end position="111"/>
    </location>
</feature>
<evidence type="ECO:0000256" key="1">
    <source>
        <dbReference type="SAM" id="MobiDB-lite"/>
    </source>
</evidence>
<name>A0AAN6SVZ4_9PEZI</name>
<gene>
    <name evidence="3" type="ORF">C8A01DRAFT_12486</name>
</gene>
<organism evidence="3 4">
    <name type="scientific">Parachaetomium inaequale</name>
    <dbReference type="NCBI Taxonomy" id="2588326"/>
    <lineage>
        <taxon>Eukaryota</taxon>
        <taxon>Fungi</taxon>
        <taxon>Dikarya</taxon>
        <taxon>Ascomycota</taxon>
        <taxon>Pezizomycotina</taxon>
        <taxon>Sordariomycetes</taxon>
        <taxon>Sordariomycetidae</taxon>
        <taxon>Sordariales</taxon>
        <taxon>Chaetomiaceae</taxon>
        <taxon>Parachaetomium</taxon>
    </lineage>
</organism>
<feature type="transmembrane region" description="Helical" evidence="2">
    <location>
        <begin position="238"/>
        <end position="263"/>
    </location>
</feature>
<keyword evidence="4" id="KW-1185">Reference proteome</keyword>
<dbReference type="EMBL" id="MU854321">
    <property type="protein sequence ID" value="KAK4044151.1"/>
    <property type="molecule type" value="Genomic_DNA"/>
</dbReference>
<keyword evidence="2" id="KW-1133">Transmembrane helix</keyword>
<feature type="transmembrane region" description="Helical" evidence="2">
    <location>
        <begin position="47"/>
        <end position="67"/>
    </location>
</feature>
<sequence>MSSQETTPLLSDRPDLPLHVGPTRVHDAAPISARVCRSAWPWLGQRALVFVRGGILTYLTALLPLLVRNKVVGNTAGGQTPWGVMFDFSTIAHVLQWLWHLVSFVMIFNLSPPDEPESSSKHFYPSLLYTAAHVFNFINTAMYWAVLVPQGHGNFPNGGAPGTGWLQPLSVANMYGVTSLIASSEVMFLNTIKHQHAVSNHVLSTMFLLAGYLGWAAIGNTMTGHYPIFWMDPKEMGSAGLVAAYAAGFVAMGPAMFAALYGLTSLREKLAKYASRSEGYSRIHDSDDEHAQSQRTGDQRGSRA</sequence>
<evidence type="ECO:0000256" key="2">
    <source>
        <dbReference type="SAM" id="Phobius"/>
    </source>
</evidence>
<comment type="caution">
    <text evidence="3">The sequence shown here is derived from an EMBL/GenBank/DDBJ whole genome shotgun (WGS) entry which is preliminary data.</text>
</comment>
<evidence type="ECO:0000313" key="4">
    <source>
        <dbReference type="Proteomes" id="UP001303115"/>
    </source>
</evidence>
<keyword evidence="2" id="KW-0812">Transmembrane</keyword>
<feature type="transmembrane region" description="Helical" evidence="2">
    <location>
        <begin position="201"/>
        <end position="218"/>
    </location>
</feature>
<evidence type="ECO:0000313" key="3">
    <source>
        <dbReference type="EMBL" id="KAK4044151.1"/>
    </source>
</evidence>
<protein>
    <submittedName>
        <fullName evidence="3">Uncharacterized protein</fullName>
    </submittedName>
</protein>
<reference evidence="4" key="1">
    <citation type="journal article" date="2023" name="Mol. Phylogenet. Evol.">
        <title>Genome-scale phylogeny and comparative genomics of the fungal order Sordariales.</title>
        <authorList>
            <person name="Hensen N."/>
            <person name="Bonometti L."/>
            <person name="Westerberg I."/>
            <person name="Brannstrom I.O."/>
            <person name="Guillou S."/>
            <person name="Cros-Aarteil S."/>
            <person name="Calhoun S."/>
            <person name="Haridas S."/>
            <person name="Kuo A."/>
            <person name="Mondo S."/>
            <person name="Pangilinan J."/>
            <person name="Riley R."/>
            <person name="LaButti K."/>
            <person name="Andreopoulos B."/>
            <person name="Lipzen A."/>
            <person name="Chen C."/>
            <person name="Yan M."/>
            <person name="Daum C."/>
            <person name="Ng V."/>
            <person name="Clum A."/>
            <person name="Steindorff A."/>
            <person name="Ohm R.A."/>
            <person name="Martin F."/>
            <person name="Silar P."/>
            <person name="Natvig D.O."/>
            <person name="Lalanne C."/>
            <person name="Gautier V."/>
            <person name="Ament-Velasquez S.L."/>
            <person name="Kruys A."/>
            <person name="Hutchinson M.I."/>
            <person name="Powell A.J."/>
            <person name="Barry K."/>
            <person name="Miller A.N."/>
            <person name="Grigoriev I.V."/>
            <person name="Debuchy R."/>
            <person name="Gladieux P."/>
            <person name="Hiltunen Thoren M."/>
            <person name="Johannesson H."/>
        </authorList>
    </citation>
    <scope>NUCLEOTIDE SEQUENCE [LARGE SCALE GENOMIC DNA]</scope>
    <source>
        <strain evidence="4">CBS 284.82</strain>
    </source>
</reference>
<feature type="region of interest" description="Disordered" evidence="1">
    <location>
        <begin position="280"/>
        <end position="304"/>
    </location>
</feature>
<keyword evidence="2" id="KW-0472">Membrane</keyword>
<dbReference type="Proteomes" id="UP001303115">
    <property type="component" value="Unassembled WGS sequence"/>
</dbReference>
<proteinExistence type="predicted"/>
<accession>A0AAN6SVZ4</accession>
<dbReference type="AlphaFoldDB" id="A0AAN6SVZ4"/>
<feature type="transmembrane region" description="Helical" evidence="2">
    <location>
        <begin position="123"/>
        <end position="145"/>
    </location>
</feature>